<evidence type="ECO:0000313" key="3">
    <source>
        <dbReference type="Proteomes" id="UP000236728"/>
    </source>
</evidence>
<dbReference type="SUPFAM" id="SSF52266">
    <property type="entry name" value="SGNH hydrolase"/>
    <property type="match status" value="1"/>
</dbReference>
<feature type="domain" description="SGNH hydrolase-type esterase" evidence="1">
    <location>
        <begin position="92"/>
        <end position="253"/>
    </location>
</feature>
<dbReference type="InterPro" id="IPR036514">
    <property type="entry name" value="SGNH_hydro_sf"/>
</dbReference>
<dbReference type="GO" id="GO:0004622">
    <property type="term" value="F:phosphatidylcholine lysophospholipase activity"/>
    <property type="evidence" value="ECO:0007669"/>
    <property type="project" value="TreeGrafter"/>
</dbReference>
<sequence length="266" mass="29463">MDNSGTPRILRTSPRCCQTLNPGNNGFFRNQGCPRIVQYGMTLSLLSCCWSAAAQTEIAAPNSRTADFAAMGRYRQADAELISARRTVKVVFLGDSIMEYWGVRAGAWFTHAGWINRGIGGQTTAQLLLRERQDVLLLHPSAVVLEGAGNDMRLGFSPEEIRDNLRSMGELAESHHIRVFVAEMTPVCDCMRPLTGLRTVERISELNSLLAEMCHERHWGLLPINRPLADGDGRMRASLTIDGVHPNSAGYALLAPVIEQALRKYR</sequence>
<dbReference type="Pfam" id="PF13472">
    <property type="entry name" value="Lipase_GDSL_2"/>
    <property type="match status" value="1"/>
</dbReference>
<dbReference type="InterPro" id="IPR051532">
    <property type="entry name" value="Ester_Hydrolysis_Enzymes"/>
</dbReference>
<organism evidence="2 3">
    <name type="scientific">Bryocella elongata</name>
    <dbReference type="NCBI Taxonomy" id="863522"/>
    <lineage>
        <taxon>Bacteria</taxon>
        <taxon>Pseudomonadati</taxon>
        <taxon>Acidobacteriota</taxon>
        <taxon>Terriglobia</taxon>
        <taxon>Terriglobales</taxon>
        <taxon>Acidobacteriaceae</taxon>
        <taxon>Bryocella</taxon>
    </lineage>
</organism>
<evidence type="ECO:0000313" key="2">
    <source>
        <dbReference type="EMBL" id="SEF60212.1"/>
    </source>
</evidence>
<dbReference type="InterPro" id="IPR013830">
    <property type="entry name" value="SGNH_hydro"/>
</dbReference>
<dbReference type="AlphaFoldDB" id="A0A1H5TBF7"/>
<reference evidence="2 3" key="1">
    <citation type="submission" date="2016-10" db="EMBL/GenBank/DDBJ databases">
        <authorList>
            <person name="de Groot N.N."/>
        </authorList>
    </citation>
    <scope>NUCLEOTIDE SEQUENCE [LARGE SCALE GENOMIC DNA]</scope>
    <source>
        <strain evidence="2 3">DSM 22489</strain>
    </source>
</reference>
<keyword evidence="3" id="KW-1185">Reference proteome</keyword>
<protein>
    <submittedName>
        <fullName evidence="2">Lysophospholipase L1</fullName>
    </submittedName>
</protein>
<dbReference type="PANTHER" id="PTHR30383">
    <property type="entry name" value="THIOESTERASE 1/PROTEASE 1/LYSOPHOSPHOLIPASE L1"/>
    <property type="match status" value="1"/>
</dbReference>
<name>A0A1H5TBF7_9BACT</name>
<gene>
    <name evidence="2" type="ORF">SAMN05421819_0550</name>
</gene>
<dbReference type="PANTHER" id="PTHR30383:SF5">
    <property type="entry name" value="SGNH HYDROLASE-TYPE ESTERASE DOMAIN-CONTAINING PROTEIN"/>
    <property type="match status" value="1"/>
</dbReference>
<dbReference type="EMBL" id="FNVA01000001">
    <property type="protein sequence ID" value="SEF60212.1"/>
    <property type="molecule type" value="Genomic_DNA"/>
</dbReference>
<proteinExistence type="predicted"/>
<dbReference type="Gene3D" id="3.40.50.1110">
    <property type="entry name" value="SGNH hydrolase"/>
    <property type="match status" value="1"/>
</dbReference>
<accession>A0A1H5TBF7</accession>
<dbReference type="Proteomes" id="UP000236728">
    <property type="component" value="Unassembled WGS sequence"/>
</dbReference>
<evidence type="ECO:0000259" key="1">
    <source>
        <dbReference type="Pfam" id="PF13472"/>
    </source>
</evidence>